<dbReference type="EMBL" id="GGEC01021397">
    <property type="protein sequence ID" value="MBX01881.1"/>
    <property type="molecule type" value="Transcribed_RNA"/>
</dbReference>
<organism evidence="1">
    <name type="scientific">Rhizophora mucronata</name>
    <name type="common">Asiatic mangrove</name>
    <dbReference type="NCBI Taxonomy" id="61149"/>
    <lineage>
        <taxon>Eukaryota</taxon>
        <taxon>Viridiplantae</taxon>
        <taxon>Streptophyta</taxon>
        <taxon>Embryophyta</taxon>
        <taxon>Tracheophyta</taxon>
        <taxon>Spermatophyta</taxon>
        <taxon>Magnoliopsida</taxon>
        <taxon>eudicotyledons</taxon>
        <taxon>Gunneridae</taxon>
        <taxon>Pentapetalae</taxon>
        <taxon>rosids</taxon>
        <taxon>fabids</taxon>
        <taxon>Malpighiales</taxon>
        <taxon>Rhizophoraceae</taxon>
        <taxon>Rhizophora</taxon>
    </lineage>
</organism>
<sequence>MWQNKLLIFYEFYFTYFIYDLTKIDLNKNL</sequence>
<dbReference type="AlphaFoldDB" id="A0A2P2K866"/>
<accession>A0A2P2K866</accession>
<reference evidence="1" key="1">
    <citation type="submission" date="2018-02" db="EMBL/GenBank/DDBJ databases">
        <title>Rhizophora mucronata_Transcriptome.</title>
        <authorList>
            <person name="Meera S.P."/>
            <person name="Sreeshan A."/>
            <person name="Augustine A."/>
        </authorList>
    </citation>
    <scope>NUCLEOTIDE SEQUENCE</scope>
    <source>
        <tissue evidence="1">Leaf</tissue>
    </source>
</reference>
<name>A0A2P2K866_RHIMU</name>
<proteinExistence type="predicted"/>
<evidence type="ECO:0000313" key="1">
    <source>
        <dbReference type="EMBL" id="MBX01881.1"/>
    </source>
</evidence>
<protein>
    <submittedName>
        <fullName evidence="1">Uncharacterized protein</fullName>
    </submittedName>
</protein>